<dbReference type="EMBL" id="WNYA01031328">
    <property type="protein sequence ID" value="KAG8537342.1"/>
    <property type="molecule type" value="Genomic_DNA"/>
</dbReference>
<dbReference type="EC" id="3.2.2.6" evidence="4"/>
<evidence type="ECO:0000313" key="24">
    <source>
        <dbReference type="Proteomes" id="UP000824782"/>
    </source>
</evidence>
<evidence type="ECO:0000256" key="2">
    <source>
        <dbReference type="ARBA" id="ARBA00005406"/>
    </source>
</evidence>
<keyword evidence="8" id="KW-0812">Transmembrane</keyword>
<dbReference type="GO" id="GO:0016740">
    <property type="term" value="F:transferase activity"/>
    <property type="evidence" value="ECO:0007669"/>
    <property type="project" value="UniProtKB-KW"/>
</dbReference>
<dbReference type="AlphaFoldDB" id="A0AAV6YJG7"/>
<evidence type="ECO:0000256" key="12">
    <source>
        <dbReference type="ARBA" id="ARBA00022989"/>
    </source>
</evidence>
<dbReference type="GO" id="GO:0061809">
    <property type="term" value="F:NAD+ nucleosidase activity, cyclic ADP-ribose generating"/>
    <property type="evidence" value="ECO:0007669"/>
    <property type="project" value="UniProtKB-EC"/>
</dbReference>
<keyword evidence="11" id="KW-0735">Signal-anchor</keyword>
<dbReference type="SUPFAM" id="SSF52309">
    <property type="entry name" value="N-(deoxy)ribosyltransferase-like"/>
    <property type="match status" value="1"/>
</dbReference>
<keyword evidence="15" id="KW-1015">Disulfide bond</keyword>
<gene>
    <name evidence="23" type="ORF">GDO81_024692</name>
</gene>
<evidence type="ECO:0000256" key="16">
    <source>
        <dbReference type="ARBA" id="ARBA00023180"/>
    </source>
</evidence>
<dbReference type="GO" id="GO:0016849">
    <property type="term" value="F:phosphorus-oxygen lyase activity"/>
    <property type="evidence" value="ECO:0007669"/>
    <property type="project" value="TreeGrafter"/>
</dbReference>
<evidence type="ECO:0000256" key="8">
    <source>
        <dbReference type="ARBA" id="ARBA00022692"/>
    </source>
</evidence>
<dbReference type="PANTHER" id="PTHR10912:SF5">
    <property type="entry name" value="ADP-RIBOSYL CYCLASE_CYCLIC ADP-RIBOSE HYDROLASE 1"/>
    <property type="match status" value="1"/>
</dbReference>
<evidence type="ECO:0000256" key="18">
    <source>
        <dbReference type="ARBA" id="ARBA00030272"/>
    </source>
</evidence>
<sequence>MNKFLISKFDSYFRNSCDSASLMELENYIEEHKLKYSCIDNYRPVQALQCADNPDHAACNKCTYL</sequence>
<keyword evidence="24" id="KW-1185">Reference proteome</keyword>
<evidence type="ECO:0000313" key="23">
    <source>
        <dbReference type="EMBL" id="KAG8537342.1"/>
    </source>
</evidence>
<accession>A0AAV6YJG7</accession>
<evidence type="ECO:0000256" key="13">
    <source>
        <dbReference type="ARBA" id="ARBA00023027"/>
    </source>
</evidence>
<dbReference type="Gene3D" id="3.40.50.720">
    <property type="entry name" value="NAD(P)-binding Rossmann-like Domain"/>
    <property type="match status" value="1"/>
</dbReference>
<evidence type="ECO:0000256" key="11">
    <source>
        <dbReference type="ARBA" id="ARBA00022968"/>
    </source>
</evidence>
<keyword evidence="12" id="KW-1133">Transmembrane helix</keyword>
<dbReference type="PANTHER" id="PTHR10912">
    <property type="entry name" value="ADP-RIBOSYL CYCLASE"/>
    <property type="match status" value="1"/>
</dbReference>
<keyword evidence="13" id="KW-0520">NAD</keyword>
<organism evidence="23 24">
    <name type="scientific">Engystomops pustulosus</name>
    <name type="common">Tungara frog</name>
    <name type="synonym">Physalaemus pustulosus</name>
    <dbReference type="NCBI Taxonomy" id="76066"/>
    <lineage>
        <taxon>Eukaryota</taxon>
        <taxon>Metazoa</taxon>
        <taxon>Chordata</taxon>
        <taxon>Craniata</taxon>
        <taxon>Vertebrata</taxon>
        <taxon>Euteleostomi</taxon>
        <taxon>Amphibia</taxon>
        <taxon>Batrachia</taxon>
        <taxon>Anura</taxon>
        <taxon>Neobatrachia</taxon>
        <taxon>Hyloidea</taxon>
        <taxon>Leptodactylidae</taxon>
        <taxon>Leiuperinae</taxon>
        <taxon>Engystomops</taxon>
    </lineage>
</organism>
<dbReference type="Pfam" id="PF02267">
    <property type="entry name" value="Rib_hydrolayse"/>
    <property type="match status" value="1"/>
</dbReference>
<keyword evidence="16" id="KW-0325">Glycoprotein</keyword>
<dbReference type="GO" id="GO:0005886">
    <property type="term" value="C:plasma membrane"/>
    <property type="evidence" value="ECO:0007669"/>
    <property type="project" value="TreeGrafter"/>
</dbReference>
<evidence type="ECO:0000256" key="7">
    <source>
        <dbReference type="ARBA" id="ARBA00022679"/>
    </source>
</evidence>
<evidence type="ECO:0000256" key="10">
    <source>
        <dbReference type="ARBA" id="ARBA00022857"/>
    </source>
</evidence>
<evidence type="ECO:0000256" key="4">
    <source>
        <dbReference type="ARBA" id="ARBA00011982"/>
    </source>
</evidence>
<evidence type="ECO:0000256" key="14">
    <source>
        <dbReference type="ARBA" id="ARBA00023136"/>
    </source>
</evidence>
<keyword evidence="9" id="KW-0378">Hydrolase</keyword>
<proteinExistence type="inferred from homology"/>
<evidence type="ECO:0000256" key="22">
    <source>
        <dbReference type="ARBA" id="ARBA00049238"/>
    </source>
</evidence>
<name>A0AAV6YJG7_ENGPU</name>
<evidence type="ECO:0000256" key="15">
    <source>
        <dbReference type="ARBA" id="ARBA00023157"/>
    </source>
</evidence>
<comment type="caution">
    <text evidence="23">The sequence shown here is derived from an EMBL/GenBank/DDBJ whole genome shotgun (WGS) entry which is preliminary data.</text>
</comment>
<keyword evidence="10" id="KW-0521">NADP</keyword>
<evidence type="ECO:0000256" key="19">
    <source>
        <dbReference type="ARBA" id="ARBA00030418"/>
    </source>
</evidence>
<evidence type="ECO:0000256" key="9">
    <source>
        <dbReference type="ARBA" id="ARBA00022801"/>
    </source>
</evidence>
<comment type="similarity">
    <text evidence="2">Belongs to the ADP-ribosyl cyclase family.</text>
</comment>
<evidence type="ECO:0000256" key="20">
    <source>
        <dbReference type="ARBA" id="ARBA00031355"/>
    </source>
</evidence>
<evidence type="ECO:0000256" key="3">
    <source>
        <dbReference type="ARBA" id="ARBA00011738"/>
    </source>
</evidence>
<keyword evidence="14" id="KW-0472">Membrane</keyword>
<dbReference type="GO" id="GO:0030890">
    <property type="term" value="P:positive regulation of B cell proliferation"/>
    <property type="evidence" value="ECO:0007669"/>
    <property type="project" value="TreeGrafter"/>
</dbReference>
<protein>
    <recommendedName>
        <fullName evidence="6">ADP-ribosyl cyclase/cyclic ADP-ribose hydrolase 1</fullName>
        <ecNumber evidence="5">2.4.99.20</ecNumber>
        <ecNumber evidence="4">3.2.2.6</ecNumber>
    </recommendedName>
    <alternativeName>
        <fullName evidence="21">2'-phospho-ADP-ribosyl cyclase</fullName>
    </alternativeName>
    <alternativeName>
        <fullName evidence="19">2'-phospho-ADP-ribosyl cyclase/2'-phospho-cyclic-ADP-ribose transferase</fullName>
    </alternativeName>
    <alternativeName>
        <fullName evidence="17">2'-phospho-cyclic-ADP-ribose transferase</fullName>
    </alternativeName>
    <alternativeName>
        <fullName evidence="20">ADP-ribosyl cyclase 1</fullName>
    </alternativeName>
    <alternativeName>
        <fullName evidence="18">Cyclic ADP-ribose hydrolase 1</fullName>
    </alternativeName>
</protein>
<evidence type="ECO:0000256" key="1">
    <source>
        <dbReference type="ARBA" id="ARBA00004606"/>
    </source>
</evidence>
<evidence type="ECO:0000256" key="17">
    <source>
        <dbReference type="ARBA" id="ARBA00029787"/>
    </source>
</evidence>
<comment type="subcellular location">
    <subcellularLocation>
        <location evidence="1">Membrane</location>
        <topology evidence="1">Single-pass type II membrane protein</topology>
    </subcellularLocation>
</comment>
<dbReference type="EC" id="2.4.99.20" evidence="5"/>
<evidence type="ECO:0000256" key="5">
    <source>
        <dbReference type="ARBA" id="ARBA00012600"/>
    </source>
</evidence>
<dbReference type="InterPro" id="IPR003193">
    <property type="entry name" value="ADP-ribosyl_cyclase"/>
</dbReference>
<evidence type="ECO:0000256" key="6">
    <source>
        <dbReference type="ARBA" id="ARBA00015644"/>
    </source>
</evidence>
<evidence type="ECO:0000256" key="21">
    <source>
        <dbReference type="ARBA" id="ARBA00031840"/>
    </source>
</evidence>
<keyword evidence="7" id="KW-0808">Transferase</keyword>
<dbReference type="Proteomes" id="UP000824782">
    <property type="component" value="Unassembled WGS sequence"/>
</dbReference>
<reference evidence="23" key="1">
    <citation type="thesis" date="2020" institute="ProQuest LLC" country="789 East Eisenhower Parkway, Ann Arbor, MI, USA">
        <title>Comparative Genomics and Chromosome Evolution.</title>
        <authorList>
            <person name="Mudd A.B."/>
        </authorList>
    </citation>
    <scope>NUCLEOTIDE SEQUENCE</scope>
    <source>
        <strain evidence="23">237g6f4</strain>
        <tissue evidence="23">Blood</tissue>
    </source>
</reference>
<comment type="subunit">
    <text evidence="3">Homodimer.</text>
</comment>
<comment type="catalytic activity">
    <reaction evidence="22">
        <text>NAD(+) + H2O = ADP-D-ribose + nicotinamide + H(+)</text>
        <dbReference type="Rhea" id="RHEA:16301"/>
        <dbReference type="ChEBI" id="CHEBI:15377"/>
        <dbReference type="ChEBI" id="CHEBI:15378"/>
        <dbReference type="ChEBI" id="CHEBI:17154"/>
        <dbReference type="ChEBI" id="CHEBI:57540"/>
        <dbReference type="ChEBI" id="CHEBI:57967"/>
        <dbReference type="EC" id="3.2.2.6"/>
    </reaction>
</comment>